<protein>
    <submittedName>
        <fullName evidence="1">Uncharacterized protein</fullName>
    </submittedName>
</protein>
<dbReference type="GO" id="GO:0004130">
    <property type="term" value="F:cytochrome-c peroxidase activity"/>
    <property type="evidence" value="ECO:0007669"/>
    <property type="project" value="TreeGrafter"/>
</dbReference>
<dbReference type="PANTHER" id="PTHR30600">
    <property type="entry name" value="CYTOCHROME C PEROXIDASE-RELATED"/>
    <property type="match status" value="1"/>
</dbReference>
<dbReference type="EMBL" id="SRKZ01000008">
    <property type="protein sequence ID" value="TGD77640.1"/>
    <property type="molecule type" value="Genomic_DNA"/>
</dbReference>
<evidence type="ECO:0000313" key="2">
    <source>
        <dbReference type="Proteomes" id="UP000298284"/>
    </source>
</evidence>
<dbReference type="GO" id="GO:0020037">
    <property type="term" value="F:heme binding"/>
    <property type="evidence" value="ECO:0007669"/>
    <property type="project" value="InterPro"/>
</dbReference>
<proteinExistence type="predicted"/>
<name>A0A4Z0ME53_9BACT</name>
<keyword evidence="2" id="KW-1185">Reference proteome</keyword>
<dbReference type="SUPFAM" id="SSF46626">
    <property type="entry name" value="Cytochrome c"/>
    <property type="match status" value="1"/>
</dbReference>
<dbReference type="GO" id="GO:0009055">
    <property type="term" value="F:electron transfer activity"/>
    <property type="evidence" value="ECO:0007669"/>
    <property type="project" value="InterPro"/>
</dbReference>
<evidence type="ECO:0000313" key="1">
    <source>
        <dbReference type="EMBL" id="TGD77640.1"/>
    </source>
</evidence>
<organism evidence="1 2">
    <name type="scientific">Hymenobacter wooponensis</name>
    <dbReference type="NCBI Taxonomy" id="1525360"/>
    <lineage>
        <taxon>Bacteria</taxon>
        <taxon>Pseudomonadati</taxon>
        <taxon>Bacteroidota</taxon>
        <taxon>Cytophagia</taxon>
        <taxon>Cytophagales</taxon>
        <taxon>Hymenobacteraceae</taxon>
        <taxon>Hymenobacter</taxon>
    </lineage>
</organism>
<comment type="caution">
    <text evidence="1">The sequence shown here is derived from an EMBL/GenBank/DDBJ whole genome shotgun (WGS) entry which is preliminary data.</text>
</comment>
<dbReference type="AlphaFoldDB" id="A0A4Z0ME53"/>
<dbReference type="InterPro" id="IPR036909">
    <property type="entry name" value="Cyt_c-like_dom_sf"/>
</dbReference>
<dbReference type="InterPro" id="IPR051395">
    <property type="entry name" value="Cytochrome_c_Peroxidase/MauG"/>
</dbReference>
<accession>A0A4Z0ME53</accession>
<dbReference type="Gene3D" id="1.10.760.10">
    <property type="entry name" value="Cytochrome c-like domain"/>
    <property type="match status" value="1"/>
</dbReference>
<dbReference type="OrthoDB" id="9805202at2"/>
<reference evidence="1 2" key="1">
    <citation type="submission" date="2019-04" db="EMBL/GenBank/DDBJ databases">
        <authorList>
            <person name="Feng G."/>
            <person name="Zhang J."/>
            <person name="Zhu H."/>
        </authorList>
    </citation>
    <scope>NUCLEOTIDE SEQUENCE [LARGE SCALE GENOMIC DNA]</scope>
    <source>
        <strain evidence="1 2">JCM 19491</strain>
    </source>
</reference>
<dbReference type="RefSeq" id="WP_135532826.1">
    <property type="nucleotide sequence ID" value="NZ_SRKZ01000008.1"/>
</dbReference>
<sequence>MGKALTSFERPLVTADAPYDDDLKGNTSALTAQQVQGLTAAVAAGCARGHSGPMFSDYQAHVLGLPNSPKLAADPGINDTKGFRTPSLRNVALTAPYMHNGVLATLQAVLNFYDQGGATGARRSTRTWPRVSWPQLPGRVQNTGAILAFLQALSAKSYARTIPASVPSGLPVGGNLK</sequence>
<gene>
    <name evidence="1" type="ORF">EU557_22970</name>
</gene>
<dbReference type="Proteomes" id="UP000298284">
    <property type="component" value="Unassembled WGS sequence"/>
</dbReference>